<proteinExistence type="inferred from homology"/>
<dbReference type="AlphaFoldDB" id="A0AAV3R5I7"/>
<comment type="similarity">
    <text evidence="2">Belongs to the HMGB family.</text>
</comment>
<sequence>MKGINVANVAHKKLDTQTIRKPKAEPKKKKPNKKVSGAPKRPISAFLVFMEDFRKTYKENFPDNKSLTSVTKAGGQKWSSLSESEKLPYLNIAAKKKQEYEKAVEEFNKENLSGNSGGGKTEESEKSSSCEVNDDAEQEASS</sequence>
<evidence type="ECO:0000259" key="7">
    <source>
        <dbReference type="PROSITE" id="PS50118"/>
    </source>
</evidence>
<evidence type="ECO:0000313" key="8">
    <source>
        <dbReference type="EMBL" id="GAA0171580.1"/>
    </source>
</evidence>
<dbReference type="EMBL" id="BAABME010025139">
    <property type="protein sequence ID" value="GAA0171580.1"/>
    <property type="molecule type" value="Genomic_DNA"/>
</dbReference>
<feature type="compositionally biased region" description="Acidic residues" evidence="6">
    <location>
        <begin position="132"/>
        <end position="142"/>
    </location>
</feature>
<dbReference type="GO" id="GO:0003682">
    <property type="term" value="F:chromatin binding"/>
    <property type="evidence" value="ECO:0007669"/>
    <property type="project" value="UniProtKB-ARBA"/>
</dbReference>
<evidence type="ECO:0000256" key="5">
    <source>
        <dbReference type="PROSITE-ProRule" id="PRU00267"/>
    </source>
</evidence>
<dbReference type="GO" id="GO:0030527">
    <property type="term" value="F:structural constituent of chromatin"/>
    <property type="evidence" value="ECO:0007669"/>
    <property type="project" value="UniProtKB-ARBA"/>
</dbReference>
<keyword evidence="3 5" id="KW-0238">DNA-binding</keyword>
<dbReference type="PROSITE" id="PS50118">
    <property type="entry name" value="HMG_BOX_2"/>
    <property type="match status" value="1"/>
</dbReference>
<dbReference type="SMART" id="SM00398">
    <property type="entry name" value="HMG"/>
    <property type="match status" value="1"/>
</dbReference>
<keyword evidence="4 5" id="KW-0539">Nucleus</keyword>
<dbReference type="CDD" id="cd22005">
    <property type="entry name" value="HMG-box_AtHMGB1-like"/>
    <property type="match status" value="1"/>
</dbReference>
<evidence type="ECO:0000313" key="9">
    <source>
        <dbReference type="Proteomes" id="UP001454036"/>
    </source>
</evidence>
<feature type="region of interest" description="Disordered" evidence="6">
    <location>
        <begin position="1"/>
        <end position="41"/>
    </location>
</feature>
<dbReference type="InterPro" id="IPR036910">
    <property type="entry name" value="HMG_box_dom_sf"/>
</dbReference>
<feature type="region of interest" description="Disordered" evidence="6">
    <location>
        <begin position="107"/>
        <end position="142"/>
    </location>
</feature>
<dbReference type="InterPro" id="IPR031061">
    <property type="entry name" value="HMGB_plant"/>
</dbReference>
<dbReference type="Gene3D" id="1.10.30.10">
    <property type="entry name" value="High mobility group box domain"/>
    <property type="match status" value="1"/>
</dbReference>
<protein>
    <recommendedName>
        <fullName evidence="7">HMG box domain-containing protein</fullName>
    </recommendedName>
</protein>
<dbReference type="GO" id="GO:0005634">
    <property type="term" value="C:nucleus"/>
    <property type="evidence" value="ECO:0007669"/>
    <property type="project" value="UniProtKB-SubCell"/>
</dbReference>
<accession>A0AAV3R5I7</accession>
<comment type="caution">
    <text evidence="8">The sequence shown here is derived from an EMBL/GenBank/DDBJ whole genome shotgun (WGS) entry which is preliminary data.</text>
</comment>
<reference evidence="8 9" key="1">
    <citation type="submission" date="2024-01" db="EMBL/GenBank/DDBJ databases">
        <title>The complete chloroplast genome sequence of Lithospermum erythrorhizon: insights into the phylogenetic relationship among Boraginaceae species and the maternal lineages of purple gromwells.</title>
        <authorList>
            <person name="Okada T."/>
            <person name="Watanabe K."/>
        </authorList>
    </citation>
    <scope>NUCLEOTIDE SEQUENCE [LARGE SCALE GENOMIC DNA]</scope>
</reference>
<evidence type="ECO:0000256" key="2">
    <source>
        <dbReference type="ARBA" id="ARBA00008774"/>
    </source>
</evidence>
<dbReference type="PANTHER" id="PTHR46261:SF32">
    <property type="entry name" value="HIGH MOBILITY GROUP B PROTEIN 3-LIKE"/>
    <property type="match status" value="1"/>
</dbReference>
<gene>
    <name evidence="8" type="ORF">LIER_41186</name>
</gene>
<evidence type="ECO:0000256" key="6">
    <source>
        <dbReference type="SAM" id="MobiDB-lite"/>
    </source>
</evidence>
<evidence type="ECO:0000256" key="4">
    <source>
        <dbReference type="ARBA" id="ARBA00023242"/>
    </source>
</evidence>
<dbReference type="Proteomes" id="UP001454036">
    <property type="component" value="Unassembled WGS sequence"/>
</dbReference>
<evidence type="ECO:0000256" key="3">
    <source>
        <dbReference type="ARBA" id="ARBA00023125"/>
    </source>
</evidence>
<feature type="DNA-binding region" description="HMG box" evidence="5">
    <location>
        <begin position="39"/>
        <end position="108"/>
    </location>
</feature>
<organism evidence="8 9">
    <name type="scientific">Lithospermum erythrorhizon</name>
    <name type="common">Purple gromwell</name>
    <name type="synonym">Lithospermum officinale var. erythrorhizon</name>
    <dbReference type="NCBI Taxonomy" id="34254"/>
    <lineage>
        <taxon>Eukaryota</taxon>
        <taxon>Viridiplantae</taxon>
        <taxon>Streptophyta</taxon>
        <taxon>Embryophyta</taxon>
        <taxon>Tracheophyta</taxon>
        <taxon>Spermatophyta</taxon>
        <taxon>Magnoliopsida</taxon>
        <taxon>eudicotyledons</taxon>
        <taxon>Gunneridae</taxon>
        <taxon>Pentapetalae</taxon>
        <taxon>asterids</taxon>
        <taxon>lamiids</taxon>
        <taxon>Boraginales</taxon>
        <taxon>Boraginaceae</taxon>
        <taxon>Boraginoideae</taxon>
        <taxon>Lithospermeae</taxon>
        <taxon>Lithospermum</taxon>
    </lineage>
</organism>
<dbReference type="SUPFAM" id="SSF47095">
    <property type="entry name" value="HMG-box"/>
    <property type="match status" value="1"/>
</dbReference>
<dbReference type="GO" id="GO:0003677">
    <property type="term" value="F:DNA binding"/>
    <property type="evidence" value="ECO:0007669"/>
    <property type="project" value="UniProtKB-UniRule"/>
</dbReference>
<dbReference type="GO" id="GO:0000785">
    <property type="term" value="C:chromatin"/>
    <property type="evidence" value="ECO:0007669"/>
    <property type="project" value="UniProtKB-ARBA"/>
</dbReference>
<comment type="subcellular location">
    <subcellularLocation>
        <location evidence="1">Nucleus</location>
    </subcellularLocation>
</comment>
<dbReference type="Pfam" id="PF00505">
    <property type="entry name" value="HMG_box"/>
    <property type="match status" value="1"/>
</dbReference>
<evidence type="ECO:0000256" key="1">
    <source>
        <dbReference type="ARBA" id="ARBA00004123"/>
    </source>
</evidence>
<dbReference type="InterPro" id="IPR009071">
    <property type="entry name" value="HMG_box_dom"/>
</dbReference>
<dbReference type="PANTHER" id="PTHR46261">
    <property type="entry name" value="HIGH MOBILITY GROUP B PROTEIN 4-RELATED"/>
    <property type="match status" value="1"/>
</dbReference>
<name>A0AAV3R5I7_LITER</name>
<feature type="domain" description="HMG box" evidence="7">
    <location>
        <begin position="39"/>
        <end position="108"/>
    </location>
</feature>
<keyword evidence="9" id="KW-1185">Reference proteome</keyword>
<dbReference type="GO" id="GO:0006325">
    <property type="term" value="P:chromatin organization"/>
    <property type="evidence" value="ECO:0007669"/>
    <property type="project" value="UniProtKB-ARBA"/>
</dbReference>